<evidence type="ECO:0000313" key="1">
    <source>
        <dbReference type="EMBL" id="RHH86462.1"/>
    </source>
</evidence>
<dbReference type="EMBL" id="QRKD01000026">
    <property type="protein sequence ID" value="RHH86462.1"/>
    <property type="molecule type" value="Genomic_DNA"/>
</dbReference>
<comment type="caution">
    <text evidence="1">The sequence shown here is derived from an EMBL/GenBank/DDBJ whole genome shotgun (WGS) entry which is preliminary data.</text>
</comment>
<accession>A0A414YJX5</accession>
<organism evidence="1 2">
    <name type="scientific">Bacteroides caccae</name>
    <dbReference type="NCBI Taxonomy" id="47678"/>
    <lineage>
        <taxon>Bacteria</taxon>
        <taxon>Pseudomonadati</taxon>
        <taxon>Bacteroidota</taxon>
        <taxon>Bacteroidia</taxon>
        <taxon>Bacteroidales</taxon>
        <taxon>Bacteroidaceae</taxon>
        <taxon>Bacteroides</taxon>
    </lineage>
</organism>
<protein>
    <submittedName>
        <fullName evidence="1">Uncharacterized protein</fullName>
    </submittedName>
</protein>
<sequence>MIYCFLKSLLFNKLRELRLRVNYYGKRRGQVLPCIIFMADGRCPHGGIVDRFKGIVTMYALSKVNTLPFYINYTSPFNIDVVLFPHFYDWKIKDNILSHSFYGTKIIVAYSEYKNPYRIFFIDKKKQNHIYYGYNSLDLINSKYGTNYEWGKLFKELFQPSDRLQEYINEFKRSVNGQYIAIHFRFVNLLGDDFKDVNFNMAYGEDEKQSLILKCRNEIQKILSREKEGTKALVMSDSNIFVDSVKKDLNVYVIPGRILHVDNQNPDNDFEIMKPFIDFYLISEAQKVFSIKNKDMYPSGFPQYAAKVNNIPFERIEL</sequence>
<dbReference type="Proteomes" id="UP000283512">
    <property type="component" value="Unassembled WGS sequence"/>
</dbReference>
<evidence type="ECO:0000313" key="2">
    <source>
        <dbReference type="Proteomes" id="UP000283512"/>
    </source>
</evidence>
<reference evidence="1 2" key="1">
    <citation type="submission" date="2018-08" db="EMBL/GenBank/DDBJ databases">
        <title>A genome reference for cultivated species of the human gut microbiota.</title>
        <authorList>
            <person name="Zou Y."/>
            <person name="Xue W."/>
            <person name="Luo G."/>
        </authorList>
    </citation>
    <scope>NUCLEOTIDE SEQUENCE [LARGE SCALE GENOMIC DNA]</scope>
    <source>
        <strain evidence="1 2">AM16-49B</strain>
    </source>
</reference>
<name>A0A414YJX5_9BACE</name>
<gene>
    <name evidence="1" type="ORF">DW190_17870</name>
</gene>
<dbReference type="AlphaFoldDB" id="A0A414YJX5"/>
<proteinExistence type="predicted"/>